<dbReference type="RefSeq" id="WP_146568667.1">
    <property type="nucleotide sequence ID" value="NZ_SIHJ01000005.1"/>
</dbReference>
<keyword evidence="1" id="KW-1133">Transmembrane helix</keyword>
<evidence type="ECO:0000313" key="3">
    <source>
        <dbReference type="EMBL" id="TWT30306.1"/>
    </source>
</evidence>
<dbReference type="PROSITE" id="PS50234">
    <property type="entry name" value="VWFA"/>
    <property type="match status" value="1"/>
</dbReference>
<evidence type="ECO:0000256" key="1">
    <source>
        <dbReference type="SAM" id="Phobius"/>
    </source>
</evidence>
<comment type="caution">
    <text evidence="3">The sequence shown here is derived from an EMBL/GenBank/DDBJ whole genome shotgun (WGS) entry which is preliminary data.</text>
</comment>
<dbReference type="CDD" id="cd00198">
    <property type="entry name" value="vWFA"/>
    <property type="match status" value="1"/>
</dbReference>
<dbReference type="InterPro" id="IPR028087">
    <property type="entry name" value="Tad_N"/>
</dbReference>
<dbReference type="InterPro" id="IPR051266">
    <property type="entry name" value="CLCR"/>
</dbReference>
<keyword evidence="4" id="KW-1185">Reference proteome</keyword>
<dbReference type="Pfam" id="PF00092">
    <property type="entry name" value="VWA"/>
    <property type="match status" value="1"/>
</dbReference>
<organism evidence="3 4">
    <name type="scientific">Posidoniimonas corsicana</name>
    <dbReference type="NCBI Taxonomy" id="1938618"/>
    <lineage>
        <taxon>Bacteria</taxon>
        <taxon>Pseudomonadati</taxon>
        <taxon>Planctomycetota</taxon>
        <taxon>Planctomycetia</taxon>
        <taxon>Pirellulales</taxon>
        <taxon>Lacipirellulaceae</taxon>
        <taxon>Posidoniimonas</taxon>
    </lineage>
</organism>
<dbReference type="InterPro" id="IPR002035">
    <property type="entry name" value="VWF_A"/>
</dbReference>
<accession>A0A5C5UV99</accession>
<dbReference type="OrthoDB" id="242905at2"/>
<dbReference type="EMBL" id="SIHJ01000005">
    <property type="protein sequence ID" value="TWT30306.1"/>
    <property type="molecule type" value="Genomic_DNA"/>
</dbReference>
<dbReference type="PANTHER" id="PTHR10579:SF43">
    <property type="entry name" value="ZINC FINGER (C3HC4-TYPE RING FINGER) FAMILY PROTEIN"/>
    <property type="match status" value="1"/>
</dbReference>
<feature type="domain" description="VWFA" evidence="2">
    <location>
        <begin position="160"/>
        <end position="329"/>
    </location>
</feature>
<dbReference type="AlphaFoldDB" id="A0A5C5UV99"/>
<keyword evidence="1" id="KW-0472">Membrane</keyword>
<dbReference type="PRINTS" id="PR00453">
    <property type="entry name" value="VWFADOMAIN"/>
</dbReference>
<sequence>MPHTLRHCRRGAMLPLIAFLLPVLVIFLGFAVDLAYMQNARLELRATTDAAARAAATTLSRTDSVGKAKRAAKRIARRNRVAGLGLELRDSDIEFGRSEPDRKGRYHFTPGAEPLNAVRVTGDRTAGSPTGSVALFFSNLYGGKSFEPTFVSTASFLSVDVCLVLDRSGSMRGQKLRDLQDAVEVFLQELESTNAVEQVALASYSSSAKTELGLTTDYSEVRKKVDKFNASGMTAIGEGLRHGIKAAIGPGHRVTAEPMIILMTDGLHNTGIGPMSYADDAAEEGIKVYTVTFGAGADKKLMRDVASATGGRYMHADNREELIAVFRELAAQASQITN</sequence>
<name>A0A5C5UV99_9BACT</name>
<evidence type="ECO:0000313" key="4">
    <source>
        <dbReference type="Proteomes" id="UP000316714"/>
    </source>
</evidence>
<dbReference type="Proteomes" id="UP000316714">
    <property type="component" value="Unassembled WGS sequence"/>
</dbReference>
<dbReference type="InterPro" id="IPR036465">
    <property type="entry name" value="vWFA_dom_sf"/>
</dbReference>
<reference evidence="3 4" key="1">
    <citation type="submission" date="2019-02" db="EMBL/GenBank/DDBJ databases">
        <title>Deep-cultivation of Planctomycetes and their phenomic and genomic characterization uncovers novel biology.</title>
        <authorList>
            <person name="Wiegand S."/>
            <person name="Jogler M."/>
            <person name="Boedeker C."/>
            <person name="Pinto D."/>
            <person name="Vollmers J."/>
            <person name="Rivas-Marin E."/>
            <person name="Kohn T."/>
            <person name="Peeters S.H."/>
            <person name="Heuer A."/>
            <person name="Rast P."/>
            <person name="Oberbeckmann S."/>
            <person name="Bunk B."/>
            <person name="Jeske O."/>
            <person name="Meyerdierks A."/>
            <person name="Storesund J.E."/>
            <person name="Kallscheuer N."/>
            <person name="Luecker S."/>
            <person name="Lage O.M."/>
            <person name="Pohl T."/>
            <person name="Merkel B.J."/>
            <person name="Hornburger P."/>
            <person name="Mueller R.-W."/>
            <person name="Bruemmer F."/>
            <person name="Labrenz M."/>
            <person name="Spormann A.M."/>
            <person name="Op Den Camp H."/>
            <person name="Overmann J."/>
            <person name="Amann R."/>
            <person name="Jetten M.S.M."/>
            <person name="Mascher T."/>
            <person name="Medema M.H."/>
            <person name="Devos D.P."/>
            <person name="Kaster A.-K."/>
            <person name="Ovreas L."/>
            <person name="Rohde M."/>
            <person name="Galperin M.Y."/>
            <person name="Jogler C."/>
        </authorList>
    </citation>
    <scope>NUCLEOTIDE SEQUENCE [LARGE SCALE GENOMIC DNA]</scope>
    <source>
        <strain evidence="3 4">KOR34</strain>
    </source>
</reference>
<dbReference type="PANTHER" id="PTHR10579">
    <property type="entry name" value="CALCIUM-ACTIVATED CHLORIDE CHANNEL REGULATOR"/>
    <property type="match status" value="1"/>
</dbReference>
<dbReference type="Gene3D" id="3.40.50.410">
    <property type="entry name" value="von Willebrand factor, type A domain"/>
    <property type="match status" value="1"/>
</dbReference>
<evidence type="ECO:0000259" key="2">
    <source>
        <dbReference type="PROSITE" id="PS50234"/>
    </source>
</evidence>
<gene>
    <name evidence="3" type="ORF">KOR34_48640</name>
</gene>
<feature type="transmembrane region" description="Helical" evidence="1">
    <location>
        <begin position="12"/>
        <end position="37"/>
    </location>
</feature>
<dbReference type="Pfam" id="PF13400">
    <property type="entry name" value="Tad"/>
    <property type="match status" value="1"/>
</dbReference>
<dbReference type="SMART" id="SM00327">
    <property type="entry name" value="VWA"/>
    <property type="match status" value="1"/>
</dbReference>
<keyword evidence="1" id="KW-0812">Transmembrane</keyword>
<dbReference type="SUPFAM" id="SSF53300">
    <property type="entry name" value="vWA-like"/>
    <property type="match status" value="1"/>
</dbReference>
<protein>
    <submittedName>
        <fullName evidence="3">von Willebrand factor type A domain protein</fullName>
    </submittedName>
</protein>
<proteinExistence type="predicted"/>